<dbReference type="Pfam" id="PF13569">
    <property type="entry name" value="DUF4132"/>
    <property type="match status" value="1"/>
</dbReference>
<evidence type="ECO:0000313" key="2">
    <source>
        <dbReference type="EMBL" id="MBO0610873.1"/>
    </source>
</evidence>
<comment type="caution">
    <text evidence="2">The sequence shown here is derived from an EMBL/GenBank/DDBJ whole genome shotgun (WGS) entry which is preliminary data.</text>
</comment>
<dbReference type="SMART" id="SM00567">
    <property type="entry name" value="EZ_HEAT"/>
    <property type="match status" value="2"/>
</dbReference>
<gene>
    <name evidence="2" type="ORF">J0911_17755</name>
</gene>
<keyword evidence="3" id="KW-1185">Reference proteome</keyword>
<sequence>MFQAVRDKAGRKDVAATVSEGLKVLRIEGEALHERAVRYVVEGANPELVLELQARDTKDLDAALSGPRHYGLAWVDFEKRVRRATSGLTIEAARRARGRAHLSSQVTPEQSSRMGRLLAAVVTDPEVHAAVPEWFGVLAQDVALTCTSTRNNTGTVWTPEHLEAVARAGGLSDDEAVPAVIQLLLARPRENSYSRRPDMACFLRMSEASAYLTGHSGAVDAEVRRLGAAGKKAFCAFMAERNSPEPLRDTLAALCADSAKGVRRAADEVVATLPDAAQVRLLTPLLESAPASALDDVVTRVVGADGGPAAIEAVLAARRTASSGAASGKARAGEGPGRAQDARTTVLAKAVERLRALGTAQEQELRLPAYEPLPEVELGGQHVAAAVAHRDEMLAAARAHRQRMLKEYKSSGQAKGDNWYVQSAERNIASLEQIDAGYLARLMEVLSGREPVSPAPSGKEGRRYASTLSWLVDCLPKVAPEATLLHLARAARAGSGPHHQLWWLMRGRLDQVSDLRVLRDVLVRAGYQDPDAQITDLVFERWWGVEEIPAERMWAYFAERVGILEQQLVPRAGYDAHRAPGIVLDILDRFPVVPAALLPRLSALAMGAARTHRLEAQRVLARHPRVRSLAEQGLTDGKSAVRTSAAGWLAGLGDKDALPALRTALGKERREDVRAALLTALEALGDDIGEHLSPAKLAAEAAKGLKKKAPVSMAWFPLDALPGLRWADGTAVPREIVRWWVVLAVRLKEPSGEGLIARYVSLLDEPSRASLGSYVLRAWIAQDTRGPSAAESREHAEQAAQQQYGWAQRWLSQNPGSSWAQEGAAVPLEEHYRRAYKAHQAGYLGSATKDKGLLALTVGMPGGELATAAQHFFKAHPQRRSQADSLVRALAANGDRPAVQLLLAVSRQFKLRTVRELAEELAGQLAEARGWSADQLADRTVQTAGFDADGVLRLSFGEREYTGRITDAFTIELRNDKGKVVKTPPSTPQGADDDTRAAYKDARAQLTASKKELKAVVELQTRRLREAMIQGRTWSAAEWREYVAEHPVMSRLAARVVWLAEPGTPAQRAFRPDDGALVAVDDEDVTLGESGTDEGTVGIAHAVTLAGGNGGADTPEAWREHLADYEVRPLFEQFATVMPEAADGALRVTDRRGWLTDSYTVRGRLLARGYKNGEVQDAGWFYEYTKEYPSAGLVAEIEFTGAFMGNENIPAAIKDLAFRKPGTWGERGIVPLADVPPVLLAETYADYLDVAAAGAYDADWERKSEY</sequence>
<proteinExistence type="predicted"/>
<dbReference type="InterPro" id="IPR004155">
    <property type="entry name" value="PBS_lyase_HEAT"/>
</dbReference>
<organism evidence="2 3">
    <name type="scientific">Myceligenerans salitolerans</name>
    <dbReference type="NCBI Taxonomy" id="1230528"/>
    <lineage>
        <taxon>Bacteria</taxon>
        <taxon>Bacillati</taxon>
        <taxon>Actinomycetota</taxon>
        <taxon>Actinomycetes</taxon>
        <taxon>Micrococcales</taxon>
        <taxon>Promicromonosporaceae</taxon>
        <taxon>Myceligenerans</taxon>
    </lineage>
</organism>
<feature type="domain" description="DUF4132" evidence="1">
    <location>
        <begin position="978"/>
        <end position="1134"/>
    </location>
</feature>
<evidence type="ECO:0000313" key="3">
    <source>
        <dbReference type="Proteomes" id="UP000664617"/>
    </source>
</evidence>
<evidence type="ECO:0000259" key="1">
    <source>
        <dbReference type="Pfam" id="PF13569"/>
    </source>
</evidence>
<reference evidence="2 3" key="1">
    <citation type="submission" date="2021-03" db="EMBL/GenBank/DDBJ databases">
        <authorList>
            <person name="Xin L."/>
        </authorList>
    </citation>
    <scope>NUCLEOTIDE SEQUENCE [LARGE SCALE GENOMIC DNA]</scope>
    <source>
        <strain evidence="2 3">XHU 5031</strain>
    </source>
</reference>
<dbReference type="Gene3D" id="1.25.10.10">
    <property type="entry name" value="Leucine-rich Repeat Variant"/>
    <property type="match status" value="1"/>
</dbReference>
<dbReference type="EMBL" id="JAFMPK010000047">
    <property type="protein sequence ID" value="MBO0610873.1"/>
    <property type="molecule type" value="Genomic_DNA"/>
</dbReference>
<dbReference type="InterPro" id="IPR025406">
    <property type="entry name" value="DUF4132"/>
</dbReference>
<dbReference type="Proteomes" id="UP000664617">
    <property type="component" value="Unassembled WGS sequence"/>
</dbReference>
<dbReference type="SUPFAM" id="SSF48371">
    <property type="entry name" value="ARM repeat"/>
    <property type="match status" value="1"/>
</dbReference>
<name>A0ABS3IEJ7_9MICO</name>
<reference evidence="3" key="2">
    <citation type="submission" date="2023-07" db="EMBL/GenBank/DDBJ databases">
        <title>Myceligenerans salitolerans sp. nov., a halotolerant actinomycete isolated from a salt lake in Xinjiang, China.</title>
        <authorList>
            <person name="Guan T."/>
        </authorList>
    </citation>
    <scope>NUCLEOTIDE SEQUENCE [LARGE SCALE GENOMIC DNA]</scope>
    <source>
        <strain evidence="3">XHU 5031</strain>
    </source>
</reference>
<dbReference type="RefSeq" id="WP_207276764.1">
    <property type="nucleotide sequence ID" value="NZ_JAFMPK010000047.1"/>
</dbReference>
<protein>
    <submittedName>
        <fullName evidence="2">DUF4132 domain-containing protein</fullName>
    </submittedName>
</protein>
<dbReference type="InterPro" id="IPR011989">
    <property type="entry name" value="ARM-like"/>
</dbReference>
<dbReference type="Pfam" id="PF03130">
    <property type="entry name" value="HEAT_PBS"/>
    <property type="match status" value="1"/>
</dbReference>
<dbReference type="InterPro" id="IPR016024">
    <property type="entry name" value="ARM-type_fold"/>
</dbReference>
<accession>A0ABS3IEJ7</accession>